<keyword evidence="1" id="KW-1133">Transmembrane helix</keyword>
<proteinExistence type="predicted"/>
<dbReference type="PANTHER" id="PTHR33741:SF1">
    <property type="entry name" value="HPP FAMILY PROTEIN, EXPRESSED"/>
    <property type="match status" value="1"/>
</dbReference>
<evidence type="ECO:0000259" key="2">
    <source>
        <dbReference type="Pfam" id="PF04982"/>
    </source>
</evidence>
<protein>
    <recommendedName>
        <fullName evidence="2">HPP transmembrane region domain-containing protein</fullName>
    </recommendedName>
</protein>
<dbReference type="AlphaFoldDB" id="A5AFZ7"/>
<reference evidence="3" key="1">
    <citation type="journal article" date="2007" name="PLoS ONE">
        <title>The first genome sequence of an elite grapevine cultivar (Pinot noir Vitis vinifera L.): coping with a highly heterozygous genome.</title>
        <authorList>
            <person name="Velasco R."/>
            <person name="Zharkikh A."/>
            <person name="Troggio M."/>
            <person name="Cartwright D.A."/>
            <person name="Cestaro A."/>
            <person name="Pruss D."/>
            <person name="Pindo M."/>
            <person name="FitzGerald L.M."/>
            <person name="Vezzulli S."/>
            <person name="Reid J."/>
            <person name="Malacarne G."/>
            <person name="Iliev D."/>
            <person name="Coppola G."/>
            <person name="Wardell B."/>
            <person name="Micheletti D."/>
            <person name="Macalma T."/>
            <person name="Facci M."/>
            <person name="Mitchell J.T."/>
            <person name="Perazzolli M."/>
            <person name="Eldredge G."/>
            <person name="Gatto P."/>
            <person name="Oyzerski R."/>
            <person name="Moretto M."/>
            <person name="Gutin N."/>
            <person name="Stefanini M."/>
            <person name="Chen Y."/>
            <person name="Segala C."/>
            <person name="Davenport C."/>
            <person name="Dematte L."/>
            <person name="Mraz A."/>
            <person name="Battilana J."/>
            <person name="Stormo K."/>
            <person name="Costa F."/>
            <person name="Tao Q."/>
            <person name="Si-Ammour A."/>
            <person name="Harkins T."/>
            <person name="Lackey A."/>
            <person name="Perbost C."/>
            <person name="Taillon B."/>
            <person name="Stella A."/>
            <person name="Solovyev V."/>
            <person name="Fawcett J.A."/>
            <person name="Sterck L."/>
            <person name="Vandepoele K."/>
            <person name="Grando S.M."/>
            <person name="Toppo S."/>
            <person name="Moser C."/>
            <person name="Lanchbury J."/>
            <person name="Bogden R."/>
            <person name="Skolnick M."/>
            <person name="Sgaramella V."/>
            <person name="Bhatnagar S.K."/>
            <person name="Fontana P."/>
            <person name="Gutin A."/>
            <person name="Van de Peer Y."/>
            <person name="Salamini F."/>
            <person name="Viola R."/>
        </authorList>
    </citation>
    <scope>NUCLEOTIDE SEQUENCE</scope>
</reference>
<sequence length="104" mass="11007">MAILGKMDQTLASKGISMTIAPLGAVCAVLFATPSSPAARKYNMFMAQIGCAAIGVLAFSLLGPGWLARSTALGASIAFMIYTRSTHPPGNTLKYLCQWICPYF</sequence>
<organism evidence="3">
    <name type="scientific">Vitis vinifera</name>
    <name type="common">Grape</name>
    <dbReference type="NCBI Taxonomy" id="29760"/>
    <lineage>
        <taxon>Eukaryota</taxon>
        <taxon>Viridiplantae</taxon>
        <taxon>Streptophyta</taxon>
        <taxon>Embryophyta</taxon>
        <taxon>Tracheophyta</taxon>
        <taxon>Spermatophyta</taxon>
        <taxon>Magnoliopsida</taxon>
        <taxon>eudicotyledons</taxon>
        <taxon>Gunneridae</taxon>
        <taxon>Pentapetalae</taxon>
        <taxon>rosids</taxon>
        <taxon>Vitales</taxon>
        <taxon>Vitaceae</taxon>
        <taxon>Viteae</taxon>
        <taxon>Vitis</taxon>
    </lineage>
</organism>
<evidence type="ECO:0000313" key="3">
    <source>
        <dbReference type="EMBL" id="CAN66700.1"/>
    </source>
</evidence>
<keyword evidence="1" id="KW-0812">Transmembrane</keyword>
<keyword evidence="1" id="KW-0472">Membrane</keyword>
<dbReference type="Pfam" id="PF04982">
    <property type="entry name" value="TM_HPP"/>
    <property type="match status" value="1"/>
</dbReference>
<name>A5AFZ7_VITVI</name>
<evidence type="ECO:0000256" key="1">
    <source>
        <dbReference type="SAM" id="Phobius"/>
    </source>
</evidence>
<dbReference type="ExpressionAtlas" id="A5AFZ7">
    <property type="expression patterns" value="baseline and differential"/>
</dbReference>
<gene>
    <name evidence="3" type="ORF">VITISV_003690</name>
</gene>
<dbReference type="PANTHER" id="PTHR33741">
    <property type="entry name" value="TRANSMEMBRANE PROTEIN DDB_G0269096-RELATED"/>
    <property type="match status" value="1"/>
</dbReference>
<dbReference type="EMBL" id="AM425809">
    <property type="protein sequence ID" value="CAN66700.1"/>
    <property type="molecule type" value="Genomic_DNA"/>
</dbReference>
<dbReference type="InterPro" id="IPR007065">
    <property type="entry name" value="HPP"/>
</dbReference>
<feature type="domain" description="HPP transmembrane region" evidence="2">
    <location>
        <begin position="2"/>
        <end position="90"/>
    </location>
</feature>
<feature type="transmembrane region" description="Helical" evidence="1">
    <location>
        <begin position="12"/>
        <end position="33"/>
    </location>
</feature>
<accession>A5AFZ7</accession>
<feature type="transmembrane region" description="Helical" evidence="1">
    <location>
        <begin position="45"/>
        <end position="67"/>
    </location>
</feature>
<dbReference type="InterPro" id="IPR058581">
    <property type="entry name" value="TM_HPP"/>
</dbReference>